<dbReference type="InterPro" id="IPR041685">
    <property type="entry name" value="AAA_GajA/Old/RecF-like"/>
</dbReference>
<dbReference type="PANTHER" id="PTHR43581">
    <property type="entry name" value="ATP/GTP PHOSPHATASE"/>
    <property type="match status" value="1"/>
</dbReference>
<dbReference type="EMBL" id="BKAG01000049">
    <property type="protein sequence ID" value="GEP45415.1"/>
    <property type="molecule type" value="Genomic_DNA"/>
</dbReference>
<dbReference type="Proteomes" id="UP000321577">
    <property type="component" value="Unassembled WGS sequence"/>
</dbReference>
<sequence length="392" mass="44684">MFALAGFENASEAITTAIERGRVRNLLERVSESTTKHMRQVWRDLKNIKVELAENGDQIDAFVRDCENVYEFARRSDGFKRFFTFLLMISAKVQTNSLEGAMYLHDEPEIGLHPSGAQYLRDELIKISKSNMVVYSTHSIFMIDRENIGRHLIVKKDDEVTSATPVNHTNIVDEEVIYNALGWSVFESLKEINLLFEGWRDHRLFKVAITKLPSSHKSKLALLRTCGSCFAKGVKDIRNVTPLLELANRRCLIISDSDAVAKQGQREYHGWGSWFCYDDLDSTSPLTAEDYVKPIALVEAMKKIADRNDVQVDSYPSFASVRSDRLGFVRNWFRQHIQTDKAGLDTLMHEFKSLVFNDIKPAEIEPSYYDMLKALTAKLDKQKTVSGTALLA</sequence>
<organism evidence="2 3">
    <name type="scientific">Brevifollis gellanilyticus</name>
    <dbReference type="NCBI Taxonomy" id="748831"/>
    <lineage>
        <taxon>Bacteria</taxon>
        <taxon>Pseudomonadati</taxon>
        <taxon>Verrucomicrobiota</taxon>
        <taxon>Verrucomicrobiia</taxon>
        <taxon>Verrucomicrobiales</taxon>
        <taxon>Verrucomicrobiaceae</taxon>
    </lineage>
</organism>
<dbReference type="PANTHER" id="PTHR43581:SF2">
    <property type="entry name" value="EXCINUCLEASE ATPASE SUBUNIT"/>
    <property type="match status" value="1"/>
</dbReference>
<dbReference type="Pfam" id="PF13175">
    <property type="entry name" value="AAA_15"/>
    <property type="match status" value="1"/>
</dbReference>
<evidence type="ECO:0000259" key="1">
    <source>
        <dbReference type="Pfam" id="PF13175"/>
    </source>
</evidence>
<feature type="domain" description="Endonuclease GajA/Old nuclease/RecF-like AAA" evidence="1">
    <location>
        <begin position="24"/>
        <end position="143"/>
    </location>
</feature>
<name>A0A512MFA8_9BACT</name>
<protein>
    <recommendedName>
        <fullName evidence="1">Endonuclease GajA/Old nuclease/RecF-like AAA domain-containing protein</fullName>
    </recommendedName>
</protein>
<accession>A0A512MFA8</accession>
<gene>
    <name evidence="2" type="ORF">BGE01nite_47060</name>
</gene>
<dbReference type="InterPro" id="IPR051396">
    <property type="entry name" value="Bact_Antivir_Def_Nuclease"/>
</dbReference>
<evidence type="ECO:0000313" key="3">
    <source>
        <dbReference type="Proteomes" id="UP000321577"/>
    </source>
</evidence>
<dbReference type="AlphaFoldDB" id="A0A512MFA8"/>
<evidence type="ECO:0000313" key="2">
    <source>
        <dbReference type="EMBL" id="GEP45415.1"/>
    </source>
</evidence>
<keyword evidence="3" id="KW-1185">Reference proteome</keyword>
<dbReference type="InterPro" id="IPR027417">
    <property type="entry name" value="P-loop_NTPase"/>
</dbReference>
<dbReference type="Gene3D" id="3.40.50.300">
    <property type="entry name" value="P-loop containing nucleotide triphosphate hydrolases"/>
    <property type="match status" value="1"/>
</dbReference>
<reference evidence="2 3" key="1">
    <citation type="submission" date="2019-07" db="EMBL/GenBank/DDBJ databases">
        <title>Whole genome shotgun sequence of Brevifollis gellanilyticus NBRC 108608.</title>
        <authorList>
            <person name="Hosoyama A."/>
            <person name="Uohara A."/>
            <person name="Ohji S."/>
            <person name="Ichikawa N."/>
        </authorList>
    </citation>
    <scope>NUCLEOTIDE SEQUENCE [LARGE SCALE GENOMIC DNA]</scope>
    <source>
        <strain evidence="2 3">NBRC 108608</strain>
    </source>
</reference>
<proteinExistence type="predicted"/>
<dbReference type="SUPFAM" id="SSF52540">
    <property type="entry name" value="P-loop containing nucleoside triphosphate hydrolases"/>
    <property type="match status" value="1"/>
</dbReference>
<comment type="caution">
    <text evidence="2">The sequence shown here is derived from an EMBL/GenBank/DDBJ whole genome shotgun (WGS) entry which is preliminary data.</text>
</comment>